<evidence type="ECO:0000313" key="3">
    <source>
        <dbReference type="Proteomes" id="UP001211907"/>
    </source>
</evidence>
<feature type="compositionally biased region" description="Polar residues" evidence="1">
    <location>
        <begin position="150"/>
        <end position="175"/>
    </location>
</feature>
<dbReference type="AlphaFoldDB" id="A0AAD5XF93"/>
<evidence type="ECO:0000256" key="1">
    <source>
        <dbReference type="SAM" id="MobiDB-lite"/>
    </source>
</evidence>
<evidence type="ECO:0000313" key="2">
    <source>
        <dbReference type="EMBL" id="KAJ3119340.1"/>
    </source>
</evidence>
<organism evidence="2 3">
    <name type="scientific">Physocladia obscura</name>
    <dbReference type="NCBI Taxonomy" id="109957"/>
    <lineage>
        <taxon>Eukaryota</taxon>
        <taxon>Fungi</taxon>
        <taxon>Fungi incertae sedis</taxon>
        <taxon>Chytridiomycota</taxon>
        <taxon>Chytridiomycota incertae sedis</taxon>
        <taxon>Chytridiomycetes</taxon>
        <taxon>Chytridiales</taxon>
        <taxon>Chytriomycetaceae</taxon>
        <taxon>Physocladia</taxon>
    </lineage>
</organism>
<name>A0AAD5XF93_9FUNG</name>
<gene>
    <name evidence="2" type="ORF">HK100_000361</name>
</gene>
<dbReference type="EMBL" id="JADGJH010001070">
    <property type="protein sequence ID" value="KAJ3119340.1"/>
    <property type="molecule type" value="Genomic_DNA"/>
</dbReference>
<reference evidence="2" key="1">
    <citation type="submission" date="2020-05" db="EMBL/GenBank/DDBJ databases">
        <title>Phylogenomic resolution of chytrid fungi.</title>
        <authorList>
            <person name="Stajich J.E."/>
            <person name="Amses K."/>
            <person name="Simmons R."/>
            <person name="Seto K."/>
            <person name="Myers J."/>
            <person name="Bonds A."/>
            <person name="Quandt C.A."/>
            <person name="Barry K."/>
            <person name="Liu P."/>
            <person name="Grigoriev I."/>
            <person name="Longcore J.E."/>
            <person name="James T.Y."/>
        </authorList>
    </citation>
    <scope>NUCLEOTIDE SEQUENCE</scope>
    <source>
        <strain evidence="2">JEL0513</strain>
    </source>
</reference>
<protein>
    <submittedName>
        <fullName evidence="2">Uncharacterized protein</fullName>
    </submittedName>
</protein>
<proteinExistence type="predicted"/>
<feature type="region of interest" description="Disordered" evidence="1">
    <location>
        <begin position="1"/>
        <end position="210"/>
    </location>
</feature>
<feature type="compositionally biased region" description="Basic and acidic residues" evidence="1">
    <location>
        <begin position="49"/>
        <end position="62"/>
    </location>
</feature>
<comment type="caution">
    <text evidence="2">The sequence shown here is derived from an EMBL/GenBank/DDBJ whole genome shotgun (WGS) entry which is preliminary data.</text>
</comment>
<dbReference type="Proteomes" id="UP001211907">
    <property type="component" value="Unassembled WGS sequence"/>
</dbReference>
<feature type="non-terminal residue" evidence="2">
    <location>
        <position position="210"/>
    </location>
</feature>
<keyword evidence="3" id="KW-1185">Reference proteome</keyword>
<accession>A0AAD5XF93</accession>
<sequence length="210" mass="22367">MVPVTRASPRKTSNVNAAAPAKVSASPKSPSNRRPAARTTASKLQTVKPKSDALKSSPEKATKTVPLLSPPRTPRRKAPQQQKPPTTPKSPPRQRTPAAAAIKKNLKTTLPTKAAPKKSDLVVTVDKKNRKNIASSLSEPKKRGRKPKTQLINESLSSESTVPTTFADASSNTIPTLPPYKQVRFASVSPSPPSSPVAQPRNRHTATGGD</sequence>
<feature type="compositionally biased region" description="Low complexity" evidence="1">
    <location>
        <begin position="13"/>
        <end position="32"/>
    </location>
</feature>